<dbReference type="InterPro" id="IPR056436">
    <property type="entry name" value="Znf-C2H2_ZIC1-5/GLI1-3-like"/>
</dbReference>
<dbReference type="PANTHER" id="PTHR45718">
    <property type="entry name" value="TRANSCRIPTIONAL ACTIVATOR CUBITUS INTERRUPTUS"/>
    <property type="match status" value="1"/>
</dbReference>
<comment type="similarity">
    <text evidence="2">Belongs to the GLI C2H2-type zinc-finger protein family.</text>
</comment>
<keyword evidence="17" id="KW-1185">Reference proteome</keyword>
<keyword evidence="3" id="KW-0217">Developmental protein</keyword>
<reference evidence="16 17" key="1">
    <citation type="submission" date="2024-04" db="EMBL/GenBank/DDBJ databases">
        <authorList>
            <consortium name="Genoscope - CEA"/>
            <person name="William W."/>
        </authorList>
    </citation>
    <scope>NUCLEOTIDE SEQUENCE [LARGE SCALE GENOMIC DNA]</scope>
</reference>
<dbReference type="InterPro" id="IPR036236">
    <property type="entry name" value="Znf_C2H2_sf"/>
</dbReference>
<evidence type="ECO:0000256" key="3">
    <source>
        <dbReference type="ARBA" id="ARBA00022473"/>
    </source>
</evidence>
<evidence type="ECO:0000256" key="6">
    <source>
        <dbReference type="ARBA" id="ARBA00022737"/>
    </source>
</evidence>
<evidence type="ECO:0000256" key="2">
    <source>
        <dbReference type="ARBA" id="ARBA00010831"/>
    </source>
</evidence>
<keyword evidence="11" id="KW-0804">Transcription</keyword>
<protein>
    <recommendedName>
        <fullName evidence="15">C2H2-type domain-containing protein</fullName>
    </recommendedName>
</protein>
<evidence type="ECO:0000256" key="5">
    <source>
        <dbReference type="ARBA" id="ARBA00022723"/>
    </source>
</evidence>
<evidence type="ECO:0000256" key="13">
    <source>
        <dbReference type="PROSITE-ProRule" id="PRU00042"/>
    </source>
</evidence>
<feature type="region of interest" description="Disordered" evidence="14">
    <location>
        <begin position="650"/>
        <end position="684"/>
    </location>
</feature>
<dbReference type="InterPro" id="IPR013087">
    <property type="entry name" value="Znf_C2H2_type"/>
</dbReference>
<dbReference type="GO" id="GO:0005634">
    <property type="term" value="C:nucleus"/>
    <property type="evidence" value="ECO:0007669"/>
    <property type="project" value="UniProtKB-SubCell"/>
</dbReference>
<feature type="compositionally biased region" description="Basic and acidic residues" evidence="14">
    <location>
        <begin position="1"/>
        <end position="13"/>
    </location>
</feature>
<dbReference type="Pfam" id="PF00096">
    <property type="entry name" value="zf-C2H2"/>
    <property type="match status" value="3"/>
</dbReference>
<evidence type="ECO:0000256" key="9">
    <source>
        <dbReference type="ARBA" id="ARBA00023015"/>
    </source>
</evidence>
<feature type="domain" description="C2H2-type" evidence="15">
    <location>
        <begin position="164"/>
        <end position="196"/>
    </location>
</feature>
<keyword evidence="4" id="KW-0678">Repressor</keyword>
<keyword evidence="10" id="KW-0238">DNA-binding</keyword>
<dbReference type="InterPro" id="IPR043359">
    <property type="entry name" value="GLI-like"/>
</dbReference>
<dbReference type="SMART" id="SM00355">
    <property type="entry name" value="ZnF_C2H2"/>
    <property type="match status" value="5"/>
</dbReference>
<evidence type="ECO:0000256" key="10">
    <source>
        <dbReference type="ARBA" id="ARBA00023125"/>
    </source>
</evidence>
<dbReference type="EMBL" id="CAXITT010000619">
    <property type="protein sequence ID" value="CAL1544408.1"/>
    <property type="molecule type" value="Genomic_DNA"/>
</dbReference>
<feature type="domain" description="C2H2-type" evidence="15">
    <location>
        <begin position="197"/>
        <end position="224"/>
    </location>
</feature>
<keyword evidence="5" id="KW-0479">Metal-binding</keyword>
<feature type="domain" description="C2H2-type" evidence="15">
    <location>
        <begin position="225"/>
        <end position="254"/>
    </location>
</feature>
<dbReference type="FunFam" id="3.30.160.60:FF:000310">
    <property type="entry name" value="GLIS family zinc finger 2"/>
    <property type="match status" value="1"/>
</dbReference>
<keyword evidence="7 13" id="KW-0863">Zinc-finger</keyword>
<feature type="compositionally biased region" description="Pro residues" evidence="14">
    <location>
        <begin position="577"/>
        <end position="602"/>
    </location>
</feature>
<feature type="domain" description="C2H2-type" evidence="15">
    <location>
        <begin position="255"/>
        <end position="282"/>
    </location>
</feature>
<proteinExistence type="inferred from homology"/>
<dbReference type="Gene3D" id="3.30.160.60">
    <property type="entry name" value="Classic Zinc Finger"/>
    <property type="match status" value="5"/>
</dbReference>
<gene>
    <name evidence="16" type="ORF">GSLYS_00017921001</name>
</gene>
<dbReference type="Pfam" id="PF23561">
    <property type="entry name" value="zf-C2H2_15"/>
    <property type="match status" value="1"/>
</dbReference>
<comment type="subcellular location">
    <subcellularLocation>
        <location evidence="1">Nucleus</location>
    </subcellularLocation>
</comment>
<feature type="region of interest" description="Disordered" evidence="14">
    <location>
        <begin position="483"/>
        <end position="512"/>
    </location>
</feature>
<comment type="caution">
    <text evidence="16">The sequence shown here is derived from an EMBL/GenBank/DDBJ whole genome shotgun (WGS) entry which is preliminary data.</text>
</comment>
<dbReference type="PROSITE" id="PS00028">
    <property type="entry name" value="ZINC_FINGER_C2H2_1"/>
    <property type="match status" value="4"/>
</dbReference>
<evidence type="ECO:0000256" key="1">
    <source>
        <dbReference type="ARBA" id="ARBA00004123"/>
    </source>
</evidence>
<evidence type="ECO:0000313" key="17">
    <source>
        <dbReference type="Proteomes" id="UP001497497"/>
    </source>
</evidence>
<evidence type="ECO:0000256" key="11">
    <source>
        <dbReference type="ARBA" id="ARBA00023163"/>
    </source>
</evidence>
<evidence type="ECO:0000259" key="15">
    <source>
        <dbReference type="PROSITE" id="PS50157"/>
    </source>
</evidence>
<feature type="compositionally biased region" description="Polar residues" evidence="14">
    <location>
        <begin position="650"/>
        <end position="665"/>
    </location>
</feature>
<dbReference type="FunFam" id="3.30.160.60:FF:000359">
    <property type="entry name" value="GLIS family zinc finger 2"/>
    <property type="match status" value="1"/>
</dbReference>
<feature type="region of interest" description="Disordered" evidence="14">
    <location>
        <begin position="556"/>
        <end position="636"/>
    </location>
</feature>
<sequence>MDTSKTRRSDFMDNKVVSPPPPPSPPMDTSPGHASPLASPSTARSPFSWGHRVSEVTEVPHYAAAVGSPPGETEPRGHCEHGHGPADLCNVSPKNVTCSTSGEDHSERKGGELRHQTMEVIPGRTTHKVVCRWKTCGQLFPGQRQLSTHVNDDHVRIERPDLDFHCHWQGCPRLGKGFNARYKMLIHIRTHTNEKPHSCPMCSKCFSRLENLKIHTRSHTGEKPYLCTFPGCGKAYSNSSDRFKHVRTHQEEKPYKCKMPGCQKQYTDPSSLRKHVRTYGHSFGLDGAVSRRASGAKDCGVLGIRSVRVDVSSHRDLCSKYHSGVNTHVPPRTPEALSGNNSLQDEAKRCKLSAFEYPSGNVHGKGESFGLNRNMRTNANGDNEDSHLNNIFLSLCKQELPSGDDRESRAANTCPYPGKVLDFQMRCRENHGGKIHHGTGSDVKMHTMPDVNNNVCKTEEETETSVRSSARIYDSEVLSHAVRSHTKSPGLEYKSPLNRTVPSEGEKLSLVSTSDVSNAGHLPAVSLTSTRHWKKRKILCSESEQKVVALTASAPIESHRPWQQSPHTPTQMEQQSPHPPTQSPHPPTQSPHPPTQSPPRPTQSPELTPQIPTLPPGILCRPQASSTPLSPLTARPWSPDLERNVYTLAQQKSQSSHTGSPLSSFTHSPLSSYTHSPLSSYSTDSPPLEFLNSSKYCRNAFSPPCFKNPPLMTPSNPNTAKCDLPTANCPMYPLLQLPYSDQHPFICSPSSVSSCPNVSLPLMFPLRPQSHRPASASDYLGGHGLHRYTPSTGPFLCDGKLHDSAPARYLVSLTPILDMPPALSPLMELLYPVHLSHYHHQYY</sequence>
<dbReference type="PROSITE" id="PS50157">
    <property type="entry name" value="ZINC_FINGER_C2H2_2"/>
    <property type="match status" value="4"/>
</dbReference>
<evidence type="ECO:0000256" key="14">
    <source>
        <dbReference type="SAM" id="MobiDB-lite"/>
    </source>
</evidence>
<feature type="compositionally biased region" description="Polar residues" evidence="14">
    <location>
        <begin position="561"/>
        <end position="573"/>
    </location>
</feature>
<dbReference type="FunFam" id="3.30.160.60:FF:000357">
    <property type="entry name" value="GLIS family zinc finger 2"/>
    <property type="match status" value="1"/>
</dbReference>
<evidence type="ECO:0000256" key="7">
    <source>
        <dbReference type="ARBA" id="ARBA00022771"/>
    </source>
</evidence>
<keyword evidence="9" id="KW-0805">Transcription regulation</keyword>
<evidence type="ECO:0000256" key="8">
    <source>
        <dbReference type="ARBA" id="ARBA00022833"/>
    </source>
</evidence>
<evidence type="ECO:0000256" key="12">
    <source>
        <dbReference type="ARBA" id="ARBA00023242"/>
    </source>
</evidence>
<dbReference type="PANTHER" id="PTHR45718:SF8">
    <property type="entry name" value="GLIS FAMILY ZINC FINGER 2"/>
    <property type="match status" value="1"/>
</dbReference>
<keyword evidence="6" id="KW-0677">Repeat</keyword>
<evidence type="ECO:0000313" key="16">
    <source>
        <dbReference type="EMBL" id="CAL1544408.1"/>
    </source>
</evidence>
<keyword evidence="12" id="KW-0539">Nucleus</keyword>
<feature type="region of interest" description="Disordered" evidence="14">
    <location>
        <begin position="1"/>
        <end position="46"/>
    </location>
</feature>
<keyword evidence="8" id="KW-0862">Zinc</keyword>
<accession>A0AAV2IBY3</accession>
<dbReference type="Proteomes" id="UP001497497">
    <property type="component" value="Unassembled WGS sequence"/>
</dbReference>
<dbReference type="SUPFAM" id="SSF57667">
    <property type="entry name" value="beta-beta-alpha zinc fingers"/>
    <property type="match status" value="4"/>
</dbReference>
<feature type="compositionally biased region" description="Pro residues" evidence="14">
    <location>
        <begin position="18"/>
        <end position="28"/>
    </location>
</feature>
<name>A0AAV2IBY3_LYMST</name>
<dbReference type="GO" id="GO:0000978">
    <property type="term" value="F:RNA polymerase II cis-regulatory region sequence-specific DNA binding"/>
    <property type="evidence" value="ECO:0007669"/>
    <property type="project" value="TreeGrafter"/>
</dbReference>
<organism evidence="16 17">
    <name type="scientific">Lymnaea stagnalis</name>
    <name type="common">Great pond snail</name>
    <name type="synonym">Helix stagnalis</name>
    <dbReference type="NCBI Taxonomy" id="6523"/>
    <lineage>
        <taxon>Eukaryota</taxon>
        <taxon>Metazoa</taxon>
        <taxon>Spiralia</taxon>
        <taxon>Lophotrochozoa</taxon>
        <taxon>Mollusca</taxon>
        <taxon>Gastropoda</taxon>
        <taxon>Heterobranchia</taxon>
        <taxon>Euthyneura</taxon>
        <taxon>Panpulmonata</taxon>
        <taxon>Hygrophila</taxon>
        <taxon>Lymnaeoidea</taxon>
        <taxon>Lymnaeidae</taxon>
        <taxon>Lymnaea</taxon>
    </lineage>
</organism>
<dbReference type="GO" id="GO:0000981">
    <property type="term" value="F:DNA-binding transcription factor activity, RNA polymerase II-specific"/>
    <property type="evidence" value="ECO:0007669"/>
    <property type="project" value="TreeGrafter"/>
</dbReference>
<evidence type="ECO:0000256" key="4">
    <source>
        <dbReference type="ARBA" id="ARBA00022491"/>
    </source>
</evidence>
<dbReference type="AlphaFoldDB" id="A0AAV2IBY3"/>
<feature type="compositionally biased region" description="Low complexity" evidence="14">
    <location>
        <begin position="666"/>
        <end position="682"/>
    </location>
</feature>
<dbReference type="GO" id="GO:0008270">
    <property type="term" value="F:zinc ion binding"/>
    <property type="evidence" value="ECO:0007669"/>
    <property type="project" value="UniProtKB-KW"/>
</dbReference>